<dbReference type="AlphaFoldDB" id="A0A0E9XWG4"/>
<dbReference type="EMBL" id="GBXM01001515">
    <property type="protein sequence ID" value="JAI07063.1"/>
    <property type="molecule type" value="Transcribed_RNA"/>
</dbReference>
<reference evidence="1" key="2">
    <citation type="journal article" date="2015" name="Fish Shellfish Immunol.">
        <title>Early steps in the European eel (Anguilla anguilla)-Vibrio vulnificus interaction in the gills: Role of the RtxA13 toxin.</title>
        <authorList>
            <person name="Callol A."/>
            <person name="Pajuelo D."/>
            <person name="Ebbesson L."/>
            <person name="Teles M."/>
            <person name="MacKenzie S."/>
            <person name="Amaro C."/>
        </authorList>
    </citation>
    <scope>NUCLEOTIDE SEQUENCE</scope>
</reference>
<name>A0A0E9XWG4_ANGAN</name>
<proteinExistence type="predicted"/>
<accession>A0A0E9XWG4</accession>
<evidence type="ECO:0000313" key="1">
    <source>
        <dbReference type="EMBL" id="JAI07063.1"/>
    </source>
</evidence>
<organism evidence="1">
    <name type="scientific">Anguilla anguilla</name>
    <name type="common">European freshwater eel</name>
    <name type="synonym">Muraena anguilla</name>
    <dbReference type="NCBI Taxonomy" id="7936"/>
    <lineage>
        <taxon>Eukaryota</taxon>
        <taxon>Metazoa</taxon>
        <taxon>Chordata</taxon>
        <taxon>Craniata</taxon>
        <taxon>Vertebrata</taxon>
        <taxon>Euteleostomi</taxon>
        <taxon>Actinopterygii</taxon>
        <taxon>Neopterygii</taxon>
        <taxon>Teleostei</taxon>
        <taxon>Anguilliformes</taxon>
        <taxon>Anguillidae</taxon>
        <taxon>Anguilla</taxon>
    </lineage>
</organism>
<sequence>MLFVLNNCSQAELISSVQHSKAKMFLKQFHINMLTYIF</sequence>
<protein>
    <submittedName>
        <fullName evidence="1">Uncharacterized protein</fullName>
    </submittedName>
</protein>
<reference evidence="1" key="1">
    <citation type="submission" date="2014-11" db="EMBL/GenBank/DDBJ databases">
        <authorList>
            <person name="Amaro Gonzalez C."/>
        </authorList>
    </citation>
    <scope>NUCLEOTIDE SEQUENCE</scope>
</reference>